<dbReference type="GO" id="GO:0005886">
    <property type="term" value="C:plasma membrane"/>
    <property type="evidence" value="ECO:0007669"/>
    <property type="project" value="InterPro"/>
</dbReference>
<keyword evidence="1" id="KW-0812">Transmembrane</keyword>
<evidence type="ECO:0000256" key="1">
    <source>
        <dbReference type="SAM" id="Phobius"/>
    </source>
</evidence>
<dbReference type="AlphaFoldDB" id="A0AB35Y8Q4"/>
<evidence type="ECO:0000313" key="2">
    <source>
        <dbReference type="EMBL" id="MEJ5194938.1"/>
    </source>
</evidence>
<feature type="transmembrane region" description="Helical" evidence="1">
    <location>
        <begin position="120"/>
        <end position="141"/>
    </location>
</feature>
<keyword evidence="1" id="KW-0472">Membrane</keyword>
<feature type="transmembrane region" description="Helical" evidence="1">
    <location>
        <begin position="12"/>
        <end position="29"/>
    </location>
</feature>
<protein>
    <submittedName>
        <fullName evidence="2">Energy-coupled thiamine transporter ThiT</fullName>
    </submittedName>
</protein>
<feature type="transmembrane region" description="Helical" evidence="1">
    <location>
        <begin position="179"/>
        <end position="198"/>
    </location>
</feature>
<dbReference type="InterPro" id="IPR012651">
    <property type="entry name" value="Thia_Transptr_ThiT"/>
</dbReference>
<keyword evidence="1" id="KW-1133">Transmembrane helix</keyword>
<dbReference type="GO" id="GO:0015234">
    <property type="term" value="F:thiamine transmembrane transporter activity"/>
    <property type="evidence" value="ECO:0007669"/>
    <property type="project" value="InterPro"/>
</dbReference>
<gene>
    <name evidence="2" type="ORF">WF834_01900</name>
</gene>
<reference evidence="2" key="1">
    <citation type="submission" date="2024-03" db="EMBL/GenBank/DDBJ databases">
        <authorList>
            <person name="Plomp N."/>
            <person name="Harmsen H.J."/>
        </authorList>
    </citation>
    <scope>NUCLEOTIDE SEQUENCE</scope>
    <source>
        <strain evidence="2">HTF-128</strain>
    </source>
</reference>
<comment type="caution">
    <text evidence="2">The sequence shown here is derived from an EMBL/GenBank/DDBJ whole genome shotgun (WGS) entry which is preliminary data.</text>
</comment>
<proteinExistence type="predicted"/>
<dbReference type="Pfam" id="PF09515">
    <property type="entry name" value="Thia_YuaJ"/>
    <property type="match status" value="1"/>
</dbReference>
<feature type="transmembrane region" description="Helical" evidence="1">
    <location>
        <begin position="85"/>
        <end position="108"/>
    </location>
</feature>
<dbReference type="RefSeq" id="WP_339394685.1">
    <property type="nucleotide sequence ID" value="NZ_JBBFGL010000002.1"/>
</dbReference>
<evidence type="ECO:0000313" key="3">
    <source>
        <dbReference type="Proteomes" id="UP001373196"/>
    </source>
</evidence>
<name>A0AB35Y8Q4_9FIRM</name>
<accession>A0AB35Y8Q4</accession>
<dbReference type="Proteomes" id="UP001373196">
    <property type="component" value="Unassembled WGS sequence"/>
</dbReference>
<dbReference type="EMBL" id="JBBFGL010000002">
    <property type="protein sequence ID" value="MEJ5194938.1"/>
    <property type="molecule type" value="Genomic_DNA"/>
</dbReference>
<organism evidence="2 3">
    <name type="scientific">Faecalibacterium wellingii</name>
    <dbReference type="NCBI Taxonomy" id="2929491"/>
    <lineage>
        <taxon>Bacteria</taxon>
        <taxon>Bacillati</taxon>
        <taxon>Bacillota</taxon>
        <taxon>Clostridia</taxon>
        <taxon>Eubacteriales</taxon>
        <taxon>Oscillospiraceae</taxon>
        <taxon>Faecalibacterium</taxon>
    </lineage>
</organism>
<dbReference type="Gene3D" id="1.10.1760.20">
    <property type="match status" value="1"/>
</dbReference>
<sequence>MTKTYSKTRILVEGALMIALSTVLSMIQIPLMPHGGSITLFSMVPILVMSYRHGAKWGVMTAFVNSLIQLVQGLGNLAYCQTLTAQVGCVLLDYLLAFTVLGFACLIAKPFRSRTVGVGVSAFVVCLLRFLCSFLSGYIVWKDYDYAFSWMTEIGFPGISSMSVDGLCWLYSALYNATYMLPEAILTTVLVVILIRVAPQIFDRQNARA</sequence>